<keyword evidence="4" id="KW-1015">Disulfide bond</keyword>
<feature type="compositionally biased region" description="Low complexity" evidence="7">
    <location>
        <begin position="275"/>
        <end position="299"/>
    </location>
</feature>
<comment type="subcellular location">
    <subcellularLocation>
        <location evidence="2">Endoplasmic reticulum lumen</location>
    </subcellularLocation>
</comment>
<dbReference type="InterPro" id="IPR057305">
    <property type="entry name" value="Thioredox_PDIA6_C"/>
</dbReference>
<accession>A0A6A6VK13</accession>
<dbReference type="CDD" id="cd03002">
    <property type="entry name" value="PDI_a_MPD1_like"/>
    <property type="match status" value="1"/>
</dbReference>
<evidence type="ECO:0000313" key="10">
    <source>
        <dbReference type="EMBL" id="KAF2750962.1"/>
    </source>
</evidence>
<dbReference type="EC" id="5.3.4.1" evidence="3"/>
<dbReference type="PROSITE" id="PS00194">
    <property type="entry name" value="THIOREDOXIN_1"/>
    <property type="match status" value="1"/>
</dbReference>
<feature type="region of interest" description="Disordered" evidence="7">
    <location>
        <begin position="241"/>
        <end position="323"/>
    </location>
</feature>
<feature type="region of interest" description="Disordered" evidence="7">
    <location>
        <begin position="461"/>
        <end position="512"/>
    </location>
</feature>
<name>A0A6A6VK13_9PLEO</name>
<dbReference type="GO" id="GO:0034976">
    <property type="term" value="P:response to endoplasmic reticulum stress"/>
    <property type="evidence" value="ECO:0007669"/>
    <property type="project" value="TreeGrafter"/>
</dbReference>
<dbReference type="GO" id="GO:0005788">
    <property type="term" value="C:endoplasmic reticulum lumen"/>
    <property type="evidence" value="ECO:0007669"/>
    <property type="project" value="UniProtKB-SubCell"/>
</dbReference>
<dbReference type="PANTHER" id="PTHR45815">
    <property type="entry name" value="PROTEIN DISULFIDE-ISOMERASE A6"/>
    <property type="match status" value="1"/>
</dbReference>
<evidence type="ECO:0000313" key="11">
    <source>
        <dbReference type="Proteomes" id="UP000799440"/>
    </source>
</evidence>
<dbReference type="Proteomes" id="UP000799440">
    <property type="component" value="Unassembled WGS sequence"/>
</dbReference>
<dbReference type="InterPro" id="IPR013766">
    <property type="entry name" value="Thioredoxin_domain"/>
</dbReference>
<evidence type="ECO:0000256" key="4">
    <source>
        <dbReference type="ARBA" id="ARBA00023157"/>
    </source>
</evidence>
<keyword evidence="5" id="KW-0413">Isomerase</keyword>
<evidence type="ECO:0000256" key="8">
    <source>
        <dbReference type="SAM" id="SignalP"/>
    </source>
</evidence>
<dbReference type="InterPro" id="IPR017937">
    <property type="entry name" value="Thioredoxin_CS"/>
</dbReference>
<protein>
    <recommendedName>
        <fullName evidence="3">protein disulfide-isomerase</fullName>
        <ecNumber evidence="3">5.3.4.1</ecNumber>
    </recommendedName>
</protein>
<dbReference type="AlphaFoldDB" id="A0A6A6VK13"/>
<feature type="compositionally biased region" description="Basic and acidic residues" evidence="7">
    <location>
        <begin position="250"/>
        <end position="274"/>
    </location>
</feature>
<evidence type="ECO:0000256" key="6">
    <source>
        <dbReference type="ARBA" id="ARBA00023284"/>
    </source>
</evidence>
<dbReference type="GO" id="GO:0015035">
    <property type="term" value="F:protein-disulfide reductase activity"/>
    <property type="evidence" value="ECO:0007669"/>
    <property type="project" value="TreeGrafter"/>
</dbReference>
<sequence>MVHTSALLVAAASLAASVAAEGLYSKNSAVLQITGVDYDRVITKSNYTSIVEFYAPWCGHCKNLKPAYESAAKSLAGIAKVAAVNCDDELNKPFCGKMGVQGFPTLKIVRPGKKPGKPTVEDYQGQRSAKAIVEAVKDRIPNTVKRVTDKNLDEWLKENNDTAKAILFSDKGTISATLKTLAVDFAGLIPIAQVRNKESKAVETFGVESYPTLILLPGGAADAIKYDGEMKKDAMVKFLSQVTAPNPDCPEPKSKKSKKDEKNDKKQEKKESKSSSKFARASASHKSSEASSAATSAASETVEEPIQATESPDPKVNDDDQDKPVVLPEEELPAQTIPIFYDAADLQAVCLNAKSKTCILAILPKDEAHENAKTALASLAAIHKKQSHLFPFFGVSASNTLVPTLVKELSLDGDENKVHLVATNGKRSWVKKYPGNGFGAVAVEAWVDAIRMGEGRKEKLPESLFAADSGAADEEKAAKQEPAKADAREPIQVQLEEAMTEEPDLAQKHDEL</sequence>
<keyword evidence="8" id="KW-0732">Signal</keyword>
<proteinExistence type="predicted"/>
<dbReference type="SUPFAM" id="SSF52833">
    <property type="entry name" value="Thioredoxin-like"/>
    <property type="match status" value="2"/>
</dbReference>
<evidence type="ECO:0000256" key="2">
    <source>
        <dbReference type="ARBA" id="ARBA00004319"/>
    </source>
</evidence>
<dbReference type="Pfam" id="PF00085">
    <property type="entry name" value="Thioredoxin"/>
    <property type="match status" value="2"/>
</dbReference>
<dbReference type="GO" id="GO:0003756">
    <property type="term" value="F:protein disulfide isomerase activity"/>
    <property type="evidence" value="ECO:0007669"/>
    <property type="project" value="UniProtKB-EC"/>
</dbReference>
<dbReference type="PROSITE" id="PS51352">
    <property type="entry name" value="THIOREDOXIN_2"/>
    <property type="match status" value="1"/>
</dbReference>
<dbReference type="Gene3D" id="3.40.30.10">
    <property type="entry name" value="Glutaredoxin"/>
    <property type="match status" value="2"/>
</dbReference>
<feature type="chain" id="PRO_5025393590" description="protein disulfide-isomerase" evidence="8">
    <location>
        <begin position="21"/>
        <end position="512"/>
    </location>
</feature>
<dbReference type="PRINTS" id="PR00421">
    <property type="entry name" value="THIOREDOXIN"/>
</dbReference>
<organism evidence="10 11">
    <name type="scientific">Sporormia fimetaria CBS 119925</name>
    <dbReference type="NCBI Taxonomy" id="1340428"/>
    <lineage>
        <taxon>Eukaryota</taxon>
        <taxon>Fungi</taxon>
        <taxon>Dikarya</taxon>
        <taxon>Ascomycota</taxon>
        <taxon>Pezizomycotina</taxon>
        <taxon>Dothideomycetes</taxon>
        <taxon>Pleosporomycetidae</taxon>
        <taxon>Pleosporales</taxon>
        <taxon>Sporormiaceae</taxon>
        <taxon>Sporormia</taxon>
    </lineage>
</organism>
<gene>
    <name evidence="10" type="ORF">M011DRAFT_474443</name>
</gene>
<dbReference type="PANTHER" id="PTHR45815:SF3">
    <property type="entry name" value="PROTEIN DISULFIDE-ISOMERASE A6"/>
    <property type="match status" value="1"/>
</dbReference>
<evidence type="ECO:0000256" key="3">
    <source>
        <dbReference type="ARBA" id="ARBA00012723"/>
    </source>
</evidence>
<dbReference type="OrthoDB" id="10264505at2759"/>
<feature type="domain" description="Thioredoxin" evidence="9">
    <location>
        <begin position="9"/>
        <end position="141"/>
    </location>
</feature>
<evidence type="ECO:0000256" key="1">
    <source>
        <dbReference type="ARBA" id="ARBA00001182"/>
    </source>
</evidence>
<keyword evidence="6" id="KW-0676">Redox-active center</keyword>
<comment type="catalytic activity">
    <reaction evidence="1">
        <text>Catalyzes the rearrangement of -S-S- bonds in proteins.</text>
        <dbReference type="EC" id="5.3.4.1"/>
    </reaction>
</comment>
<dbReference type="EMBL" id="MU006563">
    <property type="protein sequence ID" value="KAF2750962.1"/>
    <property type="molecule type" value="Genomic_DNA"/>
</dbReference>
<evidence type="ECO:0000256" key="7">
    <source>
        <dbReference type="SAM" id="MobiDB-lite"/>
    </source>
</evidence>
<dbReference type="InterPro" id="IPR036249">
    <property type="entry name" value="Thioredoxin-like_sf"/>
</dbReference>
<feature type="compositionally biased region" description="Basic and acidic residues" evidence="7">
    <location>
        <begin position="473"/>
        <end position="489"/>
    </location>
</feature>
<evidence type="ECO:0000256" key="5">
    <source>
        <dbReference type="ARBA" id="ARBA00023235"/>
    </source>
</evidence>
<dbReference type="Pfam" id="PF24541">
    <property type="entry name" value="Thioredox_PDIA6_C"/>
    <property type="match status" value="1"/>
</dbReference>
<feature type="signal peptide" evidence="8">
    <location>
        <begin position="1"/>
        <end position="20"/>
    </location>
</feature>
<keyword evidence="11" id="KW-1185">Reference proteome</keyword>
<evidence type="ECO:0000259" key="9">
    <source>
        <dbReference type="PROSITE" id="PS51352"/>
    </source>
</evidence>
<reference evidence="10" key="1">
    <citation type="journal article" date="2020" name="Stud. Mycol.">
        <title>101 Dothideomycetes genomes: a test case for predicting lifestyles and emergence of pathogens.</title>
        <authorList>
            <person name="Haridas S."/>
            <person name="Albert R."/>
            <person name="Binder M."/>
            <person name="Bloem J."/>
            <person name="Labutti K."/>
            <person name="Salamov A."/>
            <person name="Andreopoulos B."/>
            <person name="Baker S."/>
            <person name="Barry K."/>
            <person name="Bills G."/>
            <person name="Bluhm B."/>
            <person name="Cannon C."/>
            <person name="Castanera R."/>
            <person name="Culley D."/>
            <person name="Daum C."/>
            <person name="Ezra D."/>
            <person name="Gonzalez J."/>
            <person name="Henrissat B."/>
            <person name="Kuo A."/>
            <person name="Liang C."/>
            <person name="Lipzen A."/>
            <person name="Lutzoni F."/>
            <person name="Magnuson J."/>
            <person name="Mondo S."/>
            <person name="Nolan M."/>
            <person name="Ohm R."/>
            <person name="Pangilinan J."/>
            <person name="Park H.-J."/>
            <person name="Ramirez L."/>
            <person name="Alfaro M."/>
            <person name="Sun H."/>
            <person name="Tritt A."/>
            <person name="Yoshinaga Y."/>
            <person name="Zwiers L.-H."/>
            <person name="Turgeon B."/>
            <person name="Goodwin S."/>
            <person name="Spatafora J."/>
            <person name="Crous P."/>
            <person name="Grigoriev I."/>
        </authorList>
    </citation>
    <scope>NUCLEOTIDE SEQUENCE</scope>
    <source>
        <strain evidence="10">CBS 119925</strain>
    </source>
</reference>